<dbReference type="PANTHER" id="PTHR30046:SF0">
    <property type="entry name" value="FLAGELLAR M-RING PROTEIN"/>
    <property type="match status" value="1"/>
</dbReference>
<keyword evidence="5 11" id="KW-0812">Transmembrane</keyword>
<dbReference type="PRINTS" id="PR01009">
    <property type="entry name" value="FLGMRINGFLIF"/>
</dbReference>
<keyword evidence="7 11" id="KW-0472">Membrane</keyword>
<dbReference type="Proteomes" id="UP001166402">
    <property type="component" value="Unassembled WGS sequence"/>
</dbReference>
<dbReference type="Pfam" id="PF08345">
    <property type="entry name" value="YscJ_FliF_C"/>
    <property type="match status" value="1"/>
</dbReference>
<feature type="domain" description="Flagellar M-ring C-terminal" evidence="13">
    <location>
        <begin position="254"/>
        <end position="394"/>
    </location>
</feature>
<proteinExistence type="inferred from homology"/>
<dbReference type="Gene3D" id="3.30.300.30">
    <property type="match status" value="1"/>
</dbReference>
<evidence type="ECO:0000256" key="9">
    <source>
        <dbReference type="PIRNR" id="PIRNR004862"/>
    </source>
</evidence>
<reference evidence="14" key="1">
    <citation type="submission" date="2021-03" db="EMBL/GenBank/DDBJ databases">
        <title>Genomic Encyclopedia of Type Strains, Phase IV (KMG-IV): sequencing the most valuable type-strain genomes for metagenomic binning, comparative biology and taxonomic classification.</title>
        <authorList>
            <person name="Goeker M."/>
        </authorList>
    </citation>
    <scope>NUCLEOTIDE SEQUENCE</scope>
    <source>
        <strain evidence="14">DSM 101588</strain>
    </source>
</reference>
<dbReference type="RefSeq" id="WP_209454602.1">
    <property type="nucleotide sequence ID" value="NZ_JAGGLT010000030.1"/>
</dbReference>
<accession>A0ABS4NGW2</accession>
<sequence length="506" mass="56007">MPAFINNIRSQINNFWNKFDKKQKIQIGIISLLLISSIALLVYIINKPNYEVLYSDLSVKDAGAVVDKLKNELKIPYKIEGNGSTILVPAQYKDEARMQLATEGIPQDGFSFSDAMNNSLATTDQERKEKYIYFVQNEIQNTLKTIDGVQDAKVNIVVPDENNFVLSNNDNSSTAAVMLQLKPGVTLTNQQITGITNFVSKSVEGLKPDKVTIIDGNGKVLVAQNDNSLDGASSQYALQIKVQNDLQNNIQSLLEQVFGPGNVIVRASVNLNFDKQVQDKVEWQPVIDNNGIIRSTQTIKEIANGSSNGAPAGTATNNPPGNTTYTTQNNGNSNYSKTDTTINYEINQIKTTLTSAQGKIQNISLSVVVNNNNLSPTMKQQLTDLVSNAAGGKNVSVSVMGIKFNNDLLNQMKNTQKQSFPYVWLIILGALLLAGGAFYVMKKRNKETISNGKLEEALSMAEPIENIEDIEIHTDERDEKRKQIEKFIKQKPDIVAQLIRTWLNEE</sequence>
<dbReference type="InterPro" id="IPR043427">
    <property type="entry name" value="YscJ/FliF"/>
</dbReference>
<evidence type="ECO:0000256" key="6">
    <source>
        <dbReference type="ARBA" id="ARBA00022989"/>
    </source>
</evidence>
<evidence type="ECO:0000256" key="1">
    <source>
        <dbReference type="ARBA" id="ARBA00004117"/>
    </source>
</evidence>
<evidence type="ECO:0000256" key="10">
    <source>
        <dbReference type="SAM" id="MobiDB-lite"/>
    </source>
</evidence>
<dbReference type="Pfam" id="PF01514">
    <property type="entry name" value="YscJ_FliF"/>
    <property type="match status" value="1"/>
</dbReference>
<feature type="transmembrane region" description="Helical" evidence="11">
    <location>
        <begin position="422"/>
        <end position="441"/>
    </location>
</feature>
<keyword evidence="8 9" id="KW-0975">Bacterial flagellum</keyword>
<feature type="region of interest" description="Disordered" evidence="10">
    <location>
        <begin position="305"/>
        <end position="336"/>
    </location>
</feature>
<gene>
    <name evidence="14" type="ORF">J2Z80_002455</name>
</gene>
<keyword evidence="14" id="KW-0966">Cell projection</keyword>
<keyword evidence="6 11" id="KW-1133">Transmembrane helix</keyword>
<evidence type="ECO:0000259" key="13">
    <source>
        <dbReference type="Pfam" id="PF08345"/>
    </source>
</evidence>
<evidence type="ECO:0000256" key="5">
    <source>
        <dbReference type="ARBA" id="ARBA00022692"/>
    </source>
</evidence>
<dbReference type="EMBL" id="JAGGLT010000030">
    <property type="protein sequence ID" value="MBP2072911.1"/>
    <property type="molecule type" value="Genomic_DNA"/>
</dbReference>
<evidence type="ECO:0000256" key="4">
    <source>
        <dbReference type="ARBA" id="ARBA00022475"/>
    </source>
</evidence>
<keyword evidence="14" id="KW-0282">Flagellum</keyword>
<feature type="compositionally biased region" description="Low complexity" evidence="10">
    <location>
        <begin position="307"/>
        <end position="336"/>
    </location>
</feature>
<evidence type="ECO:0000256" key="7">
    <source>
        <dbReference type="ARBA" id="ARBA00023136"/>
    </source>
</evidence>
<evidence type="ECO:0000256" key="3">
    <source>
        <dbReference type="ARBA" id="ARBA00007971"/>
    </source>
</evidence>
<dbReference type="PIRSF" id="PIRSF004862">
    <property type="entry name" value="FliF"/>
    <property type="match status" value="1"/>
</dbReference>
<evidence type="ECO:0000259" key="12">
    <source>
        <dbReference type="Pfam" id="PF01514"/>
    </source>
</evidence>
<dbReference type="NCBIfam" id="TIGR01167">
    <property type="entry name" value="LPXTG_anchor"/>
    <property type="match status" value="1"/>
</dbReference>
<keyword evidence="4" id="KW-1003">Cell membrane</keyword>
<feature type="domain" description="Flagellar M-ring N-terminal" evidence="12">
    <location>
        <begin position="46"/>
        <end position="221"/>
    </location>
</feature>
<dbReference type="NCBIfam" id="TIGR00206">
    <property type="entry name" value="fliF"/>
    <property type="match status" value="1"/>
</dbReference>
<comment type="similarity">
    <text evidence="3 9">Belongs to the FliF family.</text>
</comment>
<keyword evidence="15" id="KW-1185">Reference proteome</keyword>
<feature type="transmembrane region" description="Helical" evidence="11">
    <location>
        <begin position="25"/>
        <end position="45"/>
    </location>
</feature>
<protein>
    <recommendedName>
        <fullName evidence="9">Flagellar M-ring protein</fullName>
    </recommendedName>
</protein>
<dbReference type="InterPro" id="IPR000067">
    <property type="entry name" value="FlgMring_FliF"/>
</dbReference>
<dbReference type="InterPro" id="IPR045851">
    <property type="entry name" value="AMP-bd_C_sf"/>
</dbReference>
<dbReference type="InterPro" id="IPR006182">
    <property type="entry name" value="FliF_N_dom"/>
</dbReference>
<evidence type="ECO:0000256" key="8">
    <source>
        <dbReference type="ARBA" id="ARBA00023143"/>
    </source>
</evidence>
<comment type="caution">
    <text evidence="14">The sequence shown here is derived from an EMBL/GenBank/DDBJ whole genome shotgun (WGS) entry which is preliminary data.</text>
</comment>
<keyword evidence="14" id="KW-0969">Cilium</keyword>
<evidence type="ECO:0000313" key="14">
    <source>
        <dbReference type="EMBL" id="MBP2072911.1"/>
    </source>
</evidence>
<name>A0ABS4NGW2_9THEO</name>
<comment type="function">
    <text evidence="9">The M ring may be actively involved in energy transduction.</text>
</comment>
<dbReference type="PANTHER" id="PTHR30046">
    <property type="entry name" value="FLAGELLAR M-RING PROTEIN"/>
    <property type="match status" value="1"/>
</dbReference>
<dbReference type="InterPro" id="IPR013556">
    <property type="entry name" value="Flag_M-ring_C"/>
</dbReference>
<evidence type="ECO:0000256" key="11">
    <source>
        <dbReference type="SAM" id="Phobius"/>
    </source>
</evidence>
<evidence type="ECO:0000256" key="2">
    <source>
        <dbReference type="ARBA" id="ARBA00004651"/>
    </source>
</evidence>
<comment type="subcellular location">
    <subcellularLocation>
        <location evidence="1 9">Bacterial flagellum basal body</location>
    </subcellularLocation>
    <subcellularLocation>
        <location evidence="2">Cell membrane</location>
        <topology evidence="2">Multi-pass membrane protein</topology>
    </subcellularLocation>
</comment>
<evidence type="ECO:0000313" key="15">
    <source>
        <dbReference type="Proteomes" id="UP001166402"/>
    </source>
</evidence>
<organism evidence="14 15">
    <name type="scientific">Thermoanaerobacterium butyriciformans</name>
    <dbReference type="NCBI Taxonomy" id="1702242"/>
    <lineage>
        <taxon>Bacteria</taxon>
        <taxon>Bacillati</taxon>
        <taxon>Bacillota</taxon>
        <taxon>Clostridia</taxon>
        <taxon>Thermoanaerobacterales</taxon>
        <taxon>Thermoanaerobacteraceae</taxon>
        <taxon>Thermoanaerobacterium</taxon>
    </lineage>
</organism>